<dbReference type="EMBL" id="CP002467">
    <property type="protein sequence ID" value="ADV84608.1"/>
    <property type="molecule type" value="Genomic_DNA"/>
</dbReference>
<dbReference type="RefSeq" id="WP_013570338.1">
    <property type="nucleotide sequence ID" value="NC_014963.1"/>
</dbReference>
<evidence type="ECO:0000259" key="1">
    <source>
        <dbReference type="PROSITE" id="PS50995"/>
    </source>
</evidence>
<evidence type="ECO:0000313" key="2">
    <source>
        <dbReference type="EMBL" id="ADV84608.1"/>
    </source>
</evidence>
<evidence type="ECO:0000313" key="3">
    <source>
        <dbReference type="Proteomes" id="UP000006844"/>
    </source>
</evidence>
<gene>
    <name evidence="2" type="ordered locus">AciPR4_3859</name>
</gene>
<dbReference type="Proteomes" id="UP000006844">
    <property type="component" value="Chromosome"/>
</dbReference>
<dbReference type="GO" id="GO:0006950">
    <property type="term" value="P:response to stress"/>
    <property type="evidence" value="ECO:0007669"/>
    <property type="project" value="TreeGrafter"/>
</dbReference>
<dbReference type="GO" id="GO:0003700">
    <property type="term" value="F:DNA-binding transcription factor activity"/>
    <property type="evidence" value="ECO:0007669"/>
    <property type="project" value="InterPro"/>
</dbReference>
<organism evidence="2 3">
    <name type="scientific">Terriglobus saanensis (strain ATCC BAA-1853 / DSM 23119 / SP1PR4)</name>
    <dbReference type="NCBI Taxonomy" id="401053"/>
    <lineage>
        <taxon>Bacteria</taxon>
        <taxon>Pseudomonadati</taxon>
        <taxon>Acidobacteriota</taxon>
        <taxon>Terriglobia</taxon>
        <taxon>Terriglobales</taxon>
        <taxon>Acidobacteriaceae</taxon>
        <taxon>Terriglobus</taxon>
    </lineage>
</organism>
<proteinExistence type="predicted"/>
<dbReference type="PANTHER" id="PTHR33164:SF43">
    <property type="entry name" value="HTH-TYPE TRANSCRIPTIONAL REPRESSOR YETL"/>
    <property type="match status" value="1"/>
</dbReference>
<name>E8V251_TERSS</name>
<dbReference type="InterPro" id="IPR036390">
    <property type="entry name" value="WH_DNA-bd_sf"/>
</dbReference>
<dbReference type="SUPFAM" id="SSF46785">
    <property type="entry name" value="Winged helix' DNA-binding domain"/>
    <property type="match status" value="1"/>
</dbReference>
<dbReference type="Gene3D" id="1.10.10.10">
    <property type="entry name" value="Winged helix-like DNA-binding domain superfamily/Winged helix DNA-binding domain"/>
    <property type="match status" value="1"/>
</dbReference>
<sequence>MGKAKTQTRAEETRRCTKAMRSFLVAYRGLLEEELRDTDFSLAQLRLLHAVRQKSGVSAAELSRMCEVTPQTAQTLLTRAQREKWIRRAKSATNDRIVTTELTAKGEALLARGEAAAARIGERLWAGMKLSEIRQMNGYMERCLANAKV</sequence>
<dbReference type="AlphaFoldDB" id="E8V251"/>
<dbReference type="KEGG" id="tsa:AciPR4_3859"/>
<accession>E8V251</accession>
<dbReference type="eggNOG" id="COG1846">
    <property type="taxonomic scope" value="Bacteria"/>
</dbReference>
<reference evidence="2 3" key="1">
    <citation type="journal article" date="2012" name="Stand. Genomic Sci.">
        <title>Complete genome sequence of Terriglobus saanensis type strain SP1PR4(T), an Acidobacteria from tundra soil.</title>
        <authorList>
            <person name="Rawat S.R."/>
            <person name="Mannisto M.K."/>
            <person name="Starovoytov V."/>
            <person name="Goodwin L."/>
            <person name="Nolan M."/>
            <person name="Hauser L."/>
            <person name="Land M."/>
            <person name="Davenport K.W."/>
            <person name="Woyke T."/>
            <person name="Haggblom M.M."/>
        </authorList>
    </citation>
    <scope>NUCLEOTIDE SEQUENCE</scope>
    <source>
        <strain evidence="3">ATCC BAA-1853 / DSM 23119 / SP1PR4</strain>
    </source>
</reference>
<dbReference type="STRING" id="401053.AciPR4_3859"/>
<dbReference type="PROSITE" id="PS50995">
    <property type="entry name" value="HTH_MARR_2"/>
    <property type="match status" value="1"/>
</dbReference>
<dbReference type="HOGENOM" id="CLU_083287_4_4_0"/>
<dbReference type="InterPro" id="IPR036388">
    <property type="entry name" value="WH-like_DNA-bd_sf"/>
</dbReference>
<dbReference type="PANTHER" id="PTHR33164">
    <property type="entry name" value="TRANSCRIPTIONAL REGULATOR, MARR FAMILY"/>
    <property type="match status" value="1"/>
</dbReference>
<dbReference type="SMART" id="SM00347">
    <property type="entry name" value="HTH_MARR"/>
    <property type="match status" value="1"/>
</dbReference>
<dbReference type="OrthoDB" id="117723at2"/>
<protein>
    <submittedName>
        <fullName evidence="2">Regulatory protein MarR</fullName>
    </submittedName>
</protein>
<feature type="domain" description="HTH marR-type" evidence="1">
    <location>
        <begin position="1"/>
        <end position="145"/>
    </location>
</feature>
<dbReference type="Pfam" id="PF12802">
    <property type="entry name" value="MarR_2"/>
    <property type="match status" value="1"/>
</dbReference>
<dbReference type="InterPro" id="IPR039422">
    <property type="entry name" value="MarR/SlyA-like"/>
</dbReference>
<dbReference type="InterPro" id="IPR000835">
    <property type="entry name" value="HTH_MarR-typ"/>
</dbReference>
<keyword evidence="3" id="KW-1185">Reference proteome</keyword>